<dbReference type="EMBL" id="MU001670">
    <property type="protein sequence ID" value="KAF2462366.1"/>
    <property type="molecule type" value="Genomic_DNA"/>
</dbReference>
<gene>
    <name evidence="2" type="ORF">BDY21DRAFT_390063</name>
</gene>
<reference evidence="2" key="1">
    <citation type="journal article" date="2020" name="Stud. Mycol.">
        <title>101 Dothideomycetes genomes: a test case for predicting lifestyles and emergence of pathogens.</title>
        <authorList>
            <person name="Haridas S."/>
            <person name="Albert R."/>
            <person name="Binder M."/>
            <person name="Bloem J."/>
            <person name="Labutti K."/>
            <person name="Salamov A."/>
            <person name="Andreopoulos B."/>
            <person name="Baker S."/>
            <person name="Barry K."/>
            <person name="Bills G."/>
            <person name="Bluhm B."/>
            <person name="Cannon C."/>
            <person name="Castanera R."/>
            <person name="Culley D."/>
            <person name="Daum C."/>
            <person name="Ezra D."/>
            <person name="Gonzalez J."/>
            <person name="Henrissat B."/>
            <person name="Kuo A."/>
            <person name="Liang C."/>
            <person name="Lipzen A."/>
            <person name="Lutzoni F."/>
            <person name="Magnuson J."/>
            <person name="Mondo S."/>
            <person name="Nolan M."/>
            <person name="Ohm R."/>
            <person name="Pangilinan J."/>
            <person name="Park H.-J."/>
            <person name="Ramirez L."/>
            <person name="Alfaro M."/>
            <person name="Sun H."/>
            <person name="Tritt A."/>
            <person name="Yoshinaga Y."/>
            <person name="Zwiers L.-H."/>
            <person name="Turgeon B."/>
            <person name="Goodwin S."/>
            <person name="Spatafora J."/>
            <person name="Crous P."/>
            <person name="Grigoriev I."/>
        </authorList>
    </citation>
    <scope>NUCLEOTIDE SEQUENCE</scope>
    <source>
        <strain evidence="2">ATCC 16933</strain>
    </source>
</reference>
<feature type="chain" id="PRO_5025619252" description="Secreted protein" evidence="1">
    <location>
        <begin position="23"/>
        <end position="148"/>
    </location>
</feature>
<name>A0A6A6PEG2_9PEZI</name>
<organism evidence="2 3">
    <name type="scientific">Lineolata rhizophorae</name>
    <dbReference type="NCBI Taxonomy" id="578093"/>
    <lineage>
        <taxon>Eukaryota</taxon>
        <taxon>Fungi</taxon>
        <taxon>Dikarya</taxon>
        <taxon>Ascomycota</taxon>
        <taxon>Pezizomycotina</taxon>
        <taxon>Dothideomycetes</taxon>
        <taxon>Dothideomycetes incertae sedis</taxon>
        <taxon>Lineolatales</taxon>
        <taxon>Lineolataceae</taxon>
        <taxon>Lineolata</taxon>
    </lineage>
</organism>
<dbReference type="AlphaFoldDB" id="A0A6A6PEG2"/>
<accession>A0A6A6PEG2</accession>
<dbReference type="Proteomes" id="UP000799766">
    <property type="component" value="Unassembled WGS sequence"/>
</dbReference>
<protein>
    <recommendedName>
        <fullName evidence="4">Secreted protein</fullName>
    </recommendedName>
</protein>
<keyword evidence="1" id="KW-0732">Signal</keyword>
<evidence type="ECO:0000256" key="1">
    <source>
        <dbReference type="SAM" id="SignalP"/>
    </source>
</evidence>
<evidence type="ECO:0000313" key="3">
    <source>
        <dbReference type="Proteomes" id="UP000799766"/>
    </source>
</evidence>
<proteinExistence type="predicted"/>
<feature type="signal peptide" evidence="1">
    <location>
        <begin position="1"/>
        <end position="22"/>
    </location>
</feature>
<sequence>MSHHALPQVASVWLRRLRLVSAVSVSLAPAPANQTDHHDPERQEMVVRNSSECRNDDALVSGTGQWRRRQQGSSARYRAQGRLDASFYSWRDAPPHIRYAGQVIVGDWDSHWGQHGRKAALDKRQWLCSALLRLQHRDSSPSSHQVDL</sequence>
<evidence type="ECO:0008006" key="4">
    <source>
        <dbReference type="Google" id="ProtNLM"/>
    </source>
</evidence>
<keyword evidence="3" id="KW-1185">Reference proteome</keyword>
<evidence type="ECO:0000313" key="2">
    <source>
        <dbReference type="EMBL" id="KAF2462366.1"/>
    </source>
</evidence>